<dbReference type="SUPFAM" id="SSF55166">
    <property type="entry name" value="Hedgehog/DD-peptidase"/>
    <property type="match status" value="1"/>
</dbReference>
<name>X1N8F7_9ZZZZ</name>
<protein>
    <recommendedName>
        <fullName evidence="1">Peptidase M15A C-terminal domain-containing protein</fullName>
    </recommendedName>
</protein>
<comment type="caution">
    <text evidence="2">The sequence shown here is derived from an EMBL/GenBank/DDBJ whole genome shotgun (WGS) entry which is preliminary data.</text>
</comment>
<reference evidence="2" key="1">
    <citation type="journal article" date="2014" name="Front. Microbiol.">
        <title>High frequency of phylogenetically diverse reductive dehalogenase-homologous genes in deep subseafloor sedimentary metagenomes.</title>
        <authorList>
            <person name="Kawai M."/>
            <person name="Futagami T."/>
            <person name="Toyoda A."/>
            <person name="Takaki Y."/>
            <person name="Nishi S."/>
            <person name="Hori S."/>
            <person name="Arai W."/>
            <person name="Tsubouchi T."/>
            <person name="Morono Y."/>
            <person name="Uchiyama I."/>
            <person name="Ito T."/>
            <person name="Fujiyama A."/>
            <person name="Inagaki F."/>
            <person name="Takami H."/>
        </authorList>
    </citation>
    <scope>NUCLEOTIDE SEQUENCE</scope>
    <source>
        <strain evidence="2">Expedition CK06-06</strain>
    </source>
</reference>
<proteinExistence type="predicted"/>
<feature type="non-terminal residue" evidence="2">
    <location>
        <position position="1"/>
    </location>
</feature>
<dbReference type="InterPro" id="IPR013230">
    <property type="entry name" value="Peptidase_M15A_C"/>
</dbReference>
<evidence type="ECO:0000259" key="1">
    <source>
        <dbReference type="Pfam" id="PF08291"/>
    </source>
</evidence>
<feature type="domain" description="Peptidase M15A C-terminal" evidence="1">
    <location>
        <begin position="8"/>
        <end position="95"/>
    </location>
</feature>
<dbReference type="AlphaFoldDB" id="X1N8F7"/>
<sequence>GKRYGIINLELVQKIQRVRDSLDRKIFVISGIRCPFWNTHEGGHRNSFHLPKWGLASDLGIEKAWSRGETIKLYLAAERFGFKGLGFYGIFIHVDTGGRISRWVYKKGKYIYLFN</sequence>
<dbReference type="Pfam" id="PF08291">
    <property type="entry name" value="Peptidase_M15_3"/>
    <property type="match status" value="1"/>
</dbReference>
<dbReference type="EMBL" id="BARV01013812">
    <property type="protein sequence ID" value="GAI26456.1"/>
    <property type="molecule type" value="Genomic_DNA"/>
</dbReference>
<evidence type="ECO:0000313" key="2">
    <source>
        <dbReference type="EMBL" id="GAI26456.1"/>
    </source>
</evidence>
<organism evidence="2">
    <name type="scientific">marine sediment metagenome</name>
    <dbReference type="NCBI Taxonomy" id="412755"/>
    <lineage>
        <taxon>unclassified sequences</taxon>
        <taxon>metagenomes</taxon>
        <taxon>ecological metagenomes</taxon>
    </lineage>
</organism>
<dbReference type="Gene3D" id="3.30.1380.10">
    <property type="match status" value="1"/>
</dbReference>
<dbReference type="InterPro" id="IPR009045">
    <property type="entry name" value="Zn_M74/Hedgehog-like"/>
</dbReference>
<accession>X1N8F7</accession>
<gene>
    <name evidence="2" type="ORF">S06H3_24652</name>
</gene>